<evidence type="ECO:0000313" key="2">
    <source>
        <dbReference type="EMBL" id="KKN74097.1"/>
    </source>
</evidence>
<dbReference type="AlphaFoldDB" id="A0A0F9TGR6"/>
<accession>A0A0F9TGR6</accession>
<sequence length="105" mass="11826">MTRDLTDHVRERDEAAGEHRPVTDKEAASIEAVLDEFVDIGVGNMEIPGCSNDTARRLLRDRDVAMEMIKEAADIAEMVEADYEEAYDFRVKARALIAAVKEEEE</sequence>
<evidence type="ECO:0000256" key="1">
    <source>
        <dbReference type="SAM" id="MobiDB-lite"/>
    </source>
</evidence>
<name>A0A0F9TGR6_9ZZZZ</name>
<protein>
    <submittedName>
        <fullName evidence="2">Uncharacterized protein</fullName>
    </submittedName>
</protein>
<reference evidence="2" key="1">
    <citation type="journal article" date="2015" name="Nature">
        <title>Complex archaea that bridge the gap between prokaryotes and eukaryotes.</title>
        <authorList>
            <person name="Spang A."/>
            <person name="Saw J.H."/>
            <person name="Jorgensen S.L."/>
            <person name="Zaremba-Niedzwiedzka K."/>
            <person name="Martijn J."/>
            <person name="Lind A.E."/>
            <person name="van Eijk R."/>
            <person name="Schleper C."/>
            <person name="Guy L."/>
            <person name="Ettema T.J."/>
        </authorList>
    </citation>
    <scope>NUCLEOTIDE SEQUENCE</scope>
</reference>
<gene>
    <name evidence="2" type="ORF">LCGC14_0394370</name>
</gene>
<organism evidence="2">
    <name type="scientific">marine sediment metagenome</name>
    <dbReference type="NCBI Taxonomy" id="412755"/>
    <lineage>
        <taxon>unclassified sequences</taxon>
        <taxon>metagenomes</taxon>
        <taxon>ecological metagenomes</taxon>
    </lineage>
</organism>
<feature type="region of interest" description="Disordered" evidence="1">
    <location>
        <begin position="1"/>
        <end position="25"/>
    </location>
</feature>
<comment type="caution">
    <text evidence="2">The sequence shown here is derived from an EMBL/GenBank/DDBJ whole genome shotgun (WGS) entry which is preliminary data.</text>
</comment>
<dbReference type="EMBL" id="LAZR01000332">
    <property type="protein sequence ID" value="KKN74097.1"/>
    <property type="molecule type" value="Genomic_DNA"/>
</dbReference>
<proteinExistence type="predicted"/>